<name>A0A0N4YE82_NIPBR</name>
<evidence type="ECO:0000313" key="7">
    <source>
        <dbReference type="EMBL" id="VDL78577.1"/>
    </source>
</evidence>
<dbReference type="WBParaSite" id="NBR_0001498201-mRNA-1">
    <property type="protein sequence ID" value="NBR_0001498201-mRNA-1"/>
    <property type="gene ID" value="NBR_0001498201"/>
</dbReference>
<dbReference type="SUPFAM" id="SSF52540">
    <property type="entry name" value="P-loop containing nucleoside triphosphate hydrolases"/>
    <property type="match status" value="1"/>
</dbReference>
<keyword evidence="5 6" id="KW-0472">Membrane</keyword>
<dbReference type="PANTHER" id="PTHR48041:SF89">
    <property type="entry name" value="FI03229P"/>
    <property type="match status" value="1"/>
</dbReference>
<accession>A0A0N4YE82</accession>
<feature type="transmembrane region" description="Helical" evidence="6">
    <location>
        <begin position="445"/>
        <end position="463"/>
    </location>
</feature>
<evidence type="ECO:0000256" key="4">
    <source>
        <dbReference type="ARBA" id="ARBA00022989"/>
    </source>
</evidence>
<dbReference type="Proteomes" id="UP000271162">
    <property type="component" value="Unassembled WGS sequence"/>
</dbReference>
<feature type="transmembrane region" description="Helical" evidence="6">
    <location>
        <begin position="406"/>
        <end position="424"/>
    </location>
</feature>
<dbReference type="InterPro" id="IPR050352">
    <property type="entry name" value="ABCG_transporters"/>
</dbReference>
<dbReference type="STRING" id="27835.A0A0N4YE82"/>
<evidence type="ECO:0000313" key="8">
    <source>
        <dbReference type="Proteomes" id="UP000271162"/>
    </source>
</evidence>
<keyword evidence="8" id="KW-1185">Reference proteome</keyword>
<dbReference type="PANTHER" id="PTHR48041">
    <property type="entry name" value="ABC TRANSPORTER G FAMILY MEMBER 28"/>
    <property type="match status" value="1"/>
</dbReference>
<dbReference type="PROSITE" id="PS00211">
    <property type="entry name" value="ABC_TRANSPORTER_1"/>
    <property type="match status" value="1"/>
</dbReference>
<evidence type="ECO:0000256" key="5">
    <source>
        <dbReference type="ARBA" id="ARBA00023136"/>
    </source>
</evidence>
<reference evidence="9" key="1">
    <citation type="submission" date="2017-02" db="UniProtKB">
        <authorList>
            <consortium name="WormBaseParasite"/>
        </authorList>
    </citation>
    <scope>IDENTIFICATION</scope>
</reference>
<dbReference type="GO" id="GO:0042626">
    <property type="term" value="F:ATPase-coupled transmembrane transporter activity"/>
    <property type="evidence" value="ECO:0007669"/>
    <property type="project" value="TreeGrafter"/>
</dbReference>
<dbReference type="GO" id="GO:0016887">
    <property type="term" value="F:ATP hydrolysis activity"/>
    <property type="evidence" value="ECO:0007669"/>
    <property type="project" value="InterPro"/>
</dbReference>
<gene>
    <name evidence="7" type="ORF">NBR_LOCUS14983</name>
</gene>
<reference evidence="7 8" key="2">
    <citation type="submission" date="2018-11" db="EMBL/GenBank/DDBJ databases">
        <authorList>
            <consortium name="Pathogen Informatics"/>
        </authorList>
    </citation>
    <scope>NUCLEOTIDE SEQUENCE [LARGE SCALE GENOMIC DNA]</scope>
</reference>
<dbReference type="EMBL" id="UYSL01021559">
    <property type="protein sequence ID" value="VDL78577.1"/>
    <property type="molecule type" value="Genomic_DNA"/>
</dbReference>
<organism evidence="9">
    <name type="scientific">Nippostrongylus brasiliensis</name>
    <name type="common">Rat hookworm</name>
    <dbReference type="NCBI Taxonomy" id="27835"/>
    <lineage>
        <taxon>Eukaryota</taxon>
        <taxon>Metazoa</taxon>
        <taxon>Ecdysozoa</taxon>
        <taxon>Nematoda</taxon>
        <taxon>Chromadorea</taxon>
        <taxon>Rhabditida</taxon>
        <taxon>Rhabditina</taxon>
        <taxon>Rhabditomorpha</taxon>
        <taxon>Strongyloidea</taxon>
        <taxon>Heligmosomidae</taxon>
        <taxon>Nippostrongylus</taxon>
    </lineage>
</organism>
<feature type="transmembrane region" description="Helical" evidence="6">
    <location>
        <begin position="494"/>
        <end position="510"/>
    </location>
</feature>
<evidence type="ECO:0000313" key="9">
    <source>
        <dbReference type="WBParaSite" id="NBR_0001498201-mRNA-1"/>
    </source>
</evidence>
<evidence type="ECO:0000256" key="6">
    <source>
        <dbReference type="SAM" id="Phobius"/>
    </source>
</evidence>
<comment type="subcellular location">
    <subcellularLocation>
        <location evidence="1">Membrane</location>
        <topology evidence="1">Multi-pass membrane protein</topology>
    </subcellularLocation>
</comment>
<dbReference type="GO" id="GO:0005886">
    <property type="term" value="C:plasma membrane"/>
    <property type="evidence" value="ECO:0007669"/>
    <property type="project" value="TreeGrafter"/>
</dbReference>
<dbReference type="AlphaFoldDB" id="A0A0N4YE82"/>
<protein>
    <submittedName>
        <fullName evidence="9">ABC transporter domain-containing protein</fullName>
    </submittedName>
</protein>
<feature type="transmembrane region" description="Helical" evidence="6">
    <location>
        <begin position="516"/>
        <end position="535"/>
    </location>
</feature>
<dbReference type="InterPro" id="IPR017871">
    <property type="entry name" value="ABC_transporter-like_CS"/>
</dbReference>
<dbReference type="InterPro" id="IPR027417">
    <property type="entry name" value="P-loop_NTPase"/>
</dbReference>
<evidence type="ECO:0000256" key="3">
    <source>
        <dbReference type="ARBA" id="ARBA00022692"/>
    </source>
</evidence>
<dbReference type="Gene3D" id="3.40.50.300">
    <property type="entry name" value="P-loop containing nucleotide triphosphate hydrolases"/>
    <property type="match status" value="1"/>
</dbReference>
<evidence type="ECO:0000256" key="1">
    <source>
        <dbReference type="ARBA" id="ARBA00004141"/>
    </source>
</evidence>
<keyword evidence="3 6" id="KW-0812">Transmembrane</keyword>
<keyword evidence="2" id="KW-0813">Transport</keyword>
<keyword evidence="4 6" id="KW-1133">Transmembrane helix</keyword>
<dbReference type="GO" id="GO:0005524">
    <property type="term" value="F:ATP binding"/>
    <property type="evidence" value="ECO:0007669"/>
    <property type="project" value="InterPro"/>
</dbReference>
<proteinExistence type="predicted"/>
<sequence length="723" mass="80725">MIFKRFSELEQSSSAERVRSERVYDVAYCQAVLADLLPGTIPDAEKCDAKFSISSQQLLKIAGKREEEKSPTTKSGLRPPTAPLLKMALITLGIKDMRDLRDISLYLSGGDLMAIMFGSELEAKALLNVLSGADMYSGRLTGSFSINGHALSHRQFASRIAHVTLEDIPEPLTVVEYLRVSAALHPPANRSFKIENMIDQIVATLALAHQRHSLCSRLTKAETVRLRIAAELLKDTDILLCGNVAKQLDIYELAFVVDYLRDWAAKLNRIVVMALSPPSFENLLMFSQCALITSGRLVFSGCPTEMLPYFISIDFPCPKFKNPCDYYVDLATHDHQSAITAVESADRIAKLVASWEQHKPAAPVVPKSTVSPMLRKPSIFPAIEALSRKTYYEFTNNPLYSFYEPAVALLMSLAVGLAFTPLTRNKRASASDRLALTRRKTLHQLVHKGGIPVVLFFCFEVVLDIPQLLISSALYSFPLTLMTGMNIPPENQTLWWLSFYLTVLIHILLWRTVFKAFVFFIPSVGVAFFIAIILLTTSHLTSGLVVHPGQNGSLAAKSHWMSPHRWISQALLEMEFLGRPIVGTSSSNTSSSSELIIGCGRREVLAKMIKDIPIYTISQCSSTRGKQLLYFYGFTKPLLNGGSSLSPEFYLGSLDNRLLVAQIRPAVLNQSSEDGEKSWRKVSRIFEFTQFLRAYRPEAQSCSTLNHYSQRIISQQLYNKIMA</sequence>
<dbReference type="OMA" id="TYEVFTM"/>
<evidence type="ECO:0000256" key="2">
    <source>
        <dbReference type="ARBA" id="ARBA00022448"/>
    </source>
</evidence>